<dbReference type="OrthoDB" id="1108622at2759"/>
<dbReference type="InterPro" id="IPR036875">
    <property type="entry name" value="Znf_CCHC_sf"/>
</dbReference>
<dbReference type="Gene3D" id="3.30.70.270">
    <property type="match status" value="1"/>
</dbReference>
<sequence length="1171" mass="135697">MGDEDTRNNGMNPLLLDALTARMTTLMDQRLEHFRAEVVHSDRERPRRTSDRSATENYYSHSNRSIGTRRRRRDQEERPKTSDPLGGLKLKIPEFKGTADPEEYLEWEKKIELVFNCRDYTAEYKMKLAPTEFKEYALSWWDNLVTARRRAGDFPVETWNQMKVIMRKRFVPSHYHRELHFKLRTLSQGSRSVEEYYKEMETLMLRADIQEDREATMARFMGGLNRDIMDRLEVHHYIEMEELLHKAIMFEQQLKRRSYKSSYGASKPHYQKDEKTRESRPFSKPKVEEQSVKGKEVATASKSRDIQCYKCKGYGHYASSCSNKRVILIRENGDIESEEEVSESEEERVEMPTRGELLVTRRTLNLQAKTDGDEQRENLFHTRCMVHGKVCSLVIDGGSCTNVASETMVEKLGLKVIKRPTTYKLQWLNDEGELEVKHQVKVPLSIGKYEEEILCDVLPMDAGHILLGRPWQSDRKEFKDVFPEEAPQGLPPIRRIEHQIDFIPGASLPNKPAYRTNPLETKELQQQVTELMEKGHIRESMSPCAVPVLLVPKKDGSWRMCFVVSADGIKVDEEKIKAIKEWPSPKTVGEVRSFHGLAGFYRKFVKDFSTVAAPLTEVIKKNVGFKWEQFQEEAFQALKEKLTNSPVLSLPDFSKTFEIECDASGIGVGAVLMQEKKPIAFFSEKLGGATLNYPTYDKELYALVRALQTWQHYLWPKEFVIHTDHESLKHLKGQQKLNKRHARWIEFIETFPYVIKYKKGKENIVADALSRRYNDGFLFFENRLCVPNSSLRDLFVKEAHAGGLGGHFGVAKTLNVMQDHFYWPHMRRDVEKACERCVPCKQAKSKVQNHGLYTPLPIPLHPWHDISMDFVVGLPRTKTGKVSVFVVVDRFSKMAHFIPCHKTDDAVNVANMFFKEIVRLHGMPRTIVSDRDTKFLSFFWKTLWSKLGTKLCFSTTCHPQSDGQTEVVNRTLSTLLRALIKKNLRTWEECLLHVEFAYNHARHSASKFSPFEIVYGFNPLSPLDLMPLPLIWIHLRKERFPNERKSKLMPRLDGLFKVIRKINNNAYQLDLQDETDLRSNPSQVGEDDVILTSNGTKDKEQLEPELKEVEERTMEQLEPEETNGKDLEVPVGPMTRSKQARFNQAFHKLLYTIQGSLECAYPTTLVVIQAI</sequence>
<dbReference type="InterPro" id="IPR001878">
    <property type="entry name" value="Znf_CCHC"/>
</dbReference>
<keyword evidence="8" id="KW-0863">Zinc-finger</keyword>
<dbReference type="FunFam" id="3.30.70.270:FF:000020">
    <property type="entry name" value="Transposon Tf2-6 polyprotein-like Protein"/>
    <property type="match status" value="1"/>
</dbReference>
<accession>A0A9W3CM66</accession>
<name>A0A9W3CM66_RAPSA</name>
<dbReference type="PROSITE" id="PS50994">
    <property type="entry name" value="INTEGRASE"/>
    <property type="match status" value="1"/>
</dbReference>
<organism evidence="12 13">
    <name type="scientific">Raphanus sativus</name>
    <name type="common">Radish</name>
    <name type="synonym">Raphanus raphanistrum var. sativus</name>
    <dbReference type="NCBI Taxonomy" id="3726"/>
    <lineage>
        <taxon>Eukaryota</taxon>
        <taxon>Viridiplantae</taxon>
        <taxon>Streptophyta</taxon>
        <taxon>Embryophyta</taxon>
        <taxon>Tracheophyta</taxon>
        <taxon>Spermatophyta</taxon>
        <taxon>Magnoliopsida</taxon>
        <taxon>eudicotyledons</taxon>
        <taxon>Gunneridae</taxon>
        <taxon>Pentapetalae</taxon>
        <taxon>rosids</taxon>
        <taxon>malvids</taxon>
        <taxon>Brassicales</taxon>
        <taxon>Brassicaceae</taxon>
        <taxon>Brassiceae</taxon>
        <taxon>Raphanus</taxon>
    </lineage>
</organism>
<dbReference type="InterPro" id="IPR041588">
    <property type="entry name" value="Integrase_H2C2"/>
</dbReference>
<keyword evidence="8" id="KW-0479">Metal-binding</keyword>
<dbReference type="InterPro" id="IPR056924">
    <property type="entry name" value="SH3_Tf2-1"/>
</dbReference>
<dbReference type="KEGG" id="rsz:130501791"/>
<dbReference type="PANTHER" id="PTHR35046">
    <property type="entry name" value="ZINC KNUCKLE (CCHC-TYPE) FAMILY PROTEIN"/>
    <property type="match status" value="1"/>
</dbReference>
<dbReference type="PANTHER" id="PTHR35046:SF9">
    <property type="entry name" value="RNA-DIRECTED DNA POLYMERASE"/>
    <property type="match status" value="1"/>
</dbReference>
<dbReference type="RefSeq" id="XP_056852596.1">
    <property type="nucleotide sequence ID" value="XM_056996616.1"/>
</dbReference>
<evidence type="ECO:0000256" key="3">
    <source>
        <dbReference type="ARBA" id="ARBA00022695"/>
    </source>
</evidence>
<protein>
    <recommendedName>
        <fullName evidence="1">RNA-directed DNA polymerase</fullName>
        <ecNumber evidence="1">2.7.7.49</ecNumber>
    </recommendedName>
</protein>
<dbReference type="GO" id="GO:0004519">
    <property type="term" value="F:endonuclease activity"/>
    <property type="evidence" value="ECO:0007669"/>
    <property type="project" value="UniProtKB-KW"/>
</dbReference>
<feature type="region of interest" description="Disordered" evidence="9">
    <location>
        <begin position="261"/>
        <end position="296"/>
    </location>
</feature>
<feature type="region of interest" description="Disordered" evidence="9">
    <location>
        <begin position="1077"/>
        <end position="1096"/>
    </location>
</feature>
<feature type="compositionally biased region" description="Basic and acidic residues" evidence="9">
    <location>
        <begin position="270"/>
        <end position="296"/>
    </location>
</feature>
<evidence type="ECO:0000256" key="6">
    <source>
        <dbReference type="ARBA" id="ARBA00022801"/>
    </source>
</evidence>
<evidence type="ECO:0000256" key="5">
    <source>
        <dbReference type="ARBA" id="ARBA00022759"/>
    </source>
</evidence>
<feature type="compositionally biased region" description="Basic and acidic residues" evidence="9">
    <location>
        <begin position="37"/>
        <end position="54"/>
    </location>
</feature>
<feature type="region of interest" description="Disordered" evidence="9">
    <location>
        <begin position="37"/>
        <end position="89"/>
    </location>
</feature>
<keyword evidence="2" id="KW-0808">Transferase</keyword>
<reference evidence="13" key="1">
    <citation type="submission" date="2025-08" db="UniProtKB">
        <authorList>
            <consortium name="RefSeq"/>
        </authorList>
    </citation>
    <scope>IDENTIFICATION</scope>
    <source>
        <tissue evidence="13">Leaf</tissue>
    </source>
</reference>
<keyword evidence="7" id="KW-0695">RNA-directed DNA polymerase</keyword>
<dbReference type="CDD" id="cd00303">
    <property type="entry name" value="retropepsin_like"/>
    <property type="match status" value="1"/>
</dbReference>
<dbReference type="GO" id="GO:0003676">
    <property type="term" value="F:nucleic acid binding"/>
    <property type="evidence" value="ECO:0007669"/>
    <property type="project" value="InterPro"/>
</dbReference>
<keyword evidence="6" id="KW-0378">Hydrolase</keyword>
<dbReference type="InterPro" id="IPR021109">
    <property type="entry name" value="Peptidase_aspartic_dom_sf"/>
</dbReference>
<evidence type="ECO:0000259" key="11">
    <source>
        <dbReference type="PROSITE" id="PS50994"/>
    </source>
</evidence>
<dbReference type="Gene3D" id="3.10.10.10">
    <property type="entry name" value="HIV Type 1 Reverse Transcriptase, subunit A, domain 1"/>
    <property type="match status" value="1"/>
</dbReference>
<dbReference type="InterPro" id="IPR036397">
    <property type="entry name" value="RNaseH_sf"/>
</dbReference>
<feature type="domain" description="CCHC-type" evidence="10">
    <location>
        <begin position="308"/>
        <end position="323"/>
    </location>
</feature>
<dbReference type="GO" id="GO:0016787">
    <property type="term" value="F:hydrolase activity"/>
    <property type="evidence" value="ECO:0007669"/>
    <property type="project" value="UniProtKB-KW"/>
</dbReference>
<dbReference type="SUPFAM" id="SSF53098">
    <property type="entry name" value="Ribonuclease H-like"/>
    <property type="match status" value="1"/>
</dbReference>
<dbReference type="Gene3D" id="3.30.420.10">
    <property type="entry name" value="Ribonuclease H-like superfamily/Ribonuclease H"/>
    <property type="match status" value="1"/>
</dbReference>
<keyword evidence="12" id="KW-1185">Reference proteome</keyword>
<evidence type="ECO:0000313" key="13">
    <source>
        <dbReference type="RefSeq" id="XP_056852596.1"/>
    </source>
</evidence>
<dbReference type="Pfam" id="PF00665">
    <property type="entry name" value="rve"/>
    <property type="match status" value="1"/>
</dbReference>
<keyword evidence="8" id="KW-0862">Zinc</keyword>
<dbReference type="Gene3D" id="3.10.20.370">
    <property type="match status" value="1"/>
</dbReference>
<dbReference type="InterPro" id="IPR043128">
    <property type="entry name" value="Rev_trsase/Diguanyl_cyclase"/>
</dbReference>
<dbReference type="Pfam" id="PF24626">
    <property type="entry name" value="SH3_Tf2-1"/>
    <property type="match status" value="1"/>
</dbReference>
<proteinExistence type="predicted"/>
<evidence type="ECO:0000259" key="10">
    <source>
        <dbReference type="PROSITE" id="PS50158"/>
    </source>
</evidence>
<evidence type="ECO:0000256" key="2">
    <source>
        <dbReference type="ARBA" id="ARBA00022679"/>
    </source>
</evidence>
<dbReference type="Gene3D" id="2.40.70.10">
    <property type="entry name" value="Acid Proteases"/>
    <property type="match status" value="1"/>
</dbReference>
<dbReference type="CDD" id="cd09274">
    <property type="entry name" value="RNase_HI_RT_Ty3"/>
    <property type="match status" value="1"/>
</dbReference>
<dbReference type="FunFam" id="1.10.340.70:FF:000001">
    <property type="entry name" value="Retrovirus-related Pol polyprotein from transposon gypsy-like Protein"/>
    <property type="match status" value="1"/>
</dbReference>
<dbReference type="AlphaFoldDB" id="A0A9W3CM66"/>
<dbReference type="InterPro" id="IPR001584">
    <property type="entry name" value="Integrase_cat-core"/>
</dbReference>
<dbReference type="Proteomes" id="UP000504610">
    <property type="component" value="Unplaced"/>
</dbReference>
<dbReference type="GeneID" id="130501791"/>
<dbReference type="GO" id="GO:0008270">
    <property type="term" value="F:zinc ion binding"/>
    <property type="evidence" value="ECO:0007669"/>
    <property type="project" value="UniProtKB-KW"/>
</dbReference>
<dbReference type="InterPro" id="IPR005162">
    <property type="entry name" value="Retrotrans_gag_dom"/>
</dbReference>
<feature type="domain" description="Integrase catalytic" evidence="11">
    <location>
        <begin position="858"/>
        <end position="1018"/>
    </location>
</feature>
<evidence type="ECO:0000256" key="4">
    <source>
        <dbReference type="ARBA" id="ARBA00022722"/>
    </source>
</evidence>
<evidence type="ECO:0000256" key="9">
    <source>
        <dbReference type="SAM" id="MobiDB-lite"/>
    </source>
</evidence>
<dbReference type="Pfam" id="PF17921">
    <property type="entry name" value="Integrase_H2C2"/>
    <property type="match status" value="1"/>
</dbReference>
<keyword evidence="4" id="KW-0540">Nuclease</keyword>
<dbReference type="SUPFAM" id="SSF57756">
    <property type="entry name" value="Retrovirus zinc finger-like domains"/>
    <property type="match status" value="1"/>
</dbReference>
<dbReference type="InterPro" id="IPR043502">
    <property type="entry name" value="DNA/RNA_pol_sf"/>
</dbReference>
<dbReference type="InterPro" id="IPR041373">
    <property type="entry name" value="RT_RNaseH"/>
</dbReference>
<evidence type="ECO:0000256" key="7">
    <source>
        <dbReference type="ARBA" id="ARBA00022918"/>
    </source>
</evidence>
<feature type="compositionally biased region" description="Polar residues" evidence="9">
    <location>
        <begin position="55"/>
        <end position="66"/>
    </location>
</feature>
<keyword evidence="3" id="KW-0548">Nucleotidyltransferase</keyword>
<dbReference type="Pfam" id="PF03732">
    <property type="entry name" value="Retrotrans_gag"/>
    <property type="match status" value="1"/>
</dbReference>
<dbReference type="GO" id="GO:0003964">
    <property type="term" value="F:RNA-directed DNA polymerase activity"/>
    <property type="evidence" value="ECO:0007669"/>
    <property type="project" value="UniProtKB-KW"/>
</dbReference>
<dbReference type="Gene3D" id="1.10.340.70">
    <property type="match status" value="1"/>
</dbReference>
<evidence type="ECO:0000256" key="8">
    <source>
        <dbReference type="PROSITE-ProRule" id="PRU00047"/>
    </source>
</evidence>
<dbReference type="Gene3D" id="4.10.60.10">
    <property type="entry name" value="Zinc finger, CCHC-type"/>
    <property type="match status" value="1"/>
</dbReference>
<dbReference type="Pfam" id="PF17917">
    <property type="entry name" value="RT_RNaseH"/>
    <property type="match status" value="1"/>
</dbReference>
<dbReference type="PROSITE" id="PS50158">
    <property type="entry name" value="ZF_CCHC"/>
    <property type="match status" value="1"/>
</dbReference>
<keyword evidence="5" id="KW-0255">Endonuclease</keyword>
<evidence type="ECO:0000256" key="1">
    <source>
        <dbReference type="ARBA" id="ARBA00012493"/>
    </source>
</evidence>
<evidence type="ECO:0000313" key="12">
    <source>
        <dbReference type="Proteomes" id="UP000504610"/>
    </source>
</evidence>
<dbReference type="SUPFAM" id="SSF56672">
    <property type="entry name" value="DNA/RNA polymerases"/>
    <property type="match status" value="1"/>
</dbReference>
<dbReference type="GO" id="GO:0015074">
    <property type="term" value="P:DNA integration"/>
    <property type="evidence" value="ECO:0007669"/>
    <property type="project" value="InterPro"/>
</dbReference>
<dbReference type="InterPro" id="IPR012337">
    <property type="entry name" value="RNaseH-like_sf"/>
</dbReference>
<gene>
    <name evidence="13" type="primary">LOC130501791</name>
</gene>
<dbReference type="EC" id="2.7.7.49" evidence="1"/>